<dbReference type="Proteomes" id="UP000179807">
    <property type="component" value="Unassembled WGS sequence"/>
</dbReference>
<gene>
    <name evidence="5" type="ORF">TRFO_03363</name>
    <name evidence="4" type="ORF">TRFO_19270</name>
    <name evidence="3" type="ORF">TRFO_31341</name>
    <name evidence="2" type="ORF">TRFO_33395</name>
</gene>
<evidence type="ECO:0000313" key="5">
    <source>
        <dbReference type="EMBL" id="OHT13593.1"/>
    </source>
</evidence>
<dbReference type="EMBL" id="MLAK01000975">
    <property type="protein sequence ID" value="OHT00015.1"/>
    <property type="molecule type" value="Genomic_DNA"/>
</dbReference>
<sequence length="216" mass="25640">MDKVFVPANKLTFFYPYIFCYHHSLQGSKMRRTAIEQALKICNIPITTYNINQMRLFFHKNCHLIQTKNYVDSKAPNFPEKQTFHECNNKFHLLSFSHTEIINVPAISEYIDVQNYIDSMNKTEIISLLQSNPNFDQFQCRIENELLKKEHNRLKQKISSLTYENTQLKQKITELNSSFCELSNKFSEIKAKSEKKIFYIKYVMKKLILFNLRSVA</sequence>
<dbReference type="EMBL" id="MLAK01000897">
    <property type="protein sequence ID" value="OHT01731.1"/>
    <property type="molecule type" value="Genomic_DNA"/>
</dbReference>
<proteinExistence type="predicted"/>
<protein>
    <submittedName>
        <fullName evidence="3">Uncharacterized protein</fullName>
    </submittedName>
</protein>
<dbReference type="EMBL" id="MLAK01000509">
    <property type="protein sequence ID" value="OHT13593.1"/>
    <property type="molecule type" value="Genomic_DNA"/>
</dbReference>
<dbReference type="AlphaFoldDB" id="A0A1J4JRS4"/>
<dbReference type="VEuPathDB" id="TrichDB:TRFO_31341"/>
<dbReference type="RefSeq" id="XP_068366729.1">
    <property type="nucleotide sequence ID" value="XM_068491244.1"/>
</dbReference>
<dbReference type="VEuPathDB" id="TrichDB:TRFO_03363"/>
<keyword evidence="6" id="KW-1185">Reference proteome</keyword>
<dbReference type="GeneID" id="94825948"/>
<comment type="caution">
    <text evidence="3">The sequence shown here is derived from an EMBL/GenBank/DDBJ whole genome shotgun (WGS) entry which is preliminary data.</text>
</comment>
<evidence type="ECO:0000313" key="3">
    <source>
        <dbReference type="EMBL" id="OHT01731.1"/>
    </source>
</evidence>
<evidence type="ECO:0000313" key="2">
    <source>
        <dbReference type="EMBL" id="OHT00015.1"/>
    </source>
</evidence>
<reference evidence="6" key="2">
    <citation type="submission" date="2016-10" db="EMBL/GenBank/DDBJ databases">
        <authorList>
            <person name="Benchimol M."/>
            <person name="Almeida L.G."/>
            <person name="Vasconcelos A.T."/>
            <person name="Perreira-Neves A."/>
            <person name="Rosa I.A."/>
            <person name="Tasca T."/>
            <person name="Bogo M.R."/>
            <person name="de Souza W."/>
        </authorList>
    </citation>
    <scope>NUCLEOTIDE SEQUENCE [LARGE SCALE GENOMIC DNA]</scope>
    <source>
        <strain evidence="6">K</strain>
    </source>
</reference>
<accession>A0A1J4JRS4</accession>
<organism evidence="3 6">
    <name type="scientific">Tritrichomonas foetus</name>
    <dbReference type="NCBI Taxonomy" id="1144522"/>
    <lineage>
        <taxon>Eukaryota</taxon>
        <taxon>Metamonada</taxon>
        <taxon>Parabasalia</taxon>
        <taxon>Tritrichomonadida</taxon>
        <taxon>Tritrichomonadidae</taxon>
        <taxon>Tritrichomonas</taxon>
    </lineage>
</organism>
<dbReference type="VEuPathDB" id="TrichDB:TRFO_19270"/>
<name>A0A1J4JRS4_9EUKA</name>
<keyword evidence="1" id="KW-0175">Coiled coil</keyword>
<evidence type="ECO:0000313" key="4">
    <source>
        <dbReference type="EMBL" id="OHT11294.1"/>
    </source>
</evidence>
<feature type="coiled-coil region" evidence="1">
    <location>
        <begin position="144"/>
        <end position="171"/>
    </location>
</feature>
<dbReference type="VEuPathDB" id="TrichDB:TRFO_33395"/>
<evidence type="ECO:0000313" key="6">
    <source>
        <dbReference type="Proteomes" id="UP000179807"/>
    </source>
</evidence>
<dbReference type="EMBL" id="MLAK01000591">
    <property type="protein sequence ID" value="OHT11294.1"/>
    <property type="molecule type" value="Genomic_DNA"/>
</dbReference>
<evidence type="ECO:0000256" key="1">
    <source>
        <dbReference type="SAM" id="Coils"/>
    </source>
</evidence>
<reference evidence="3" key="1">
    <citation type="submission" date="2016-10" db="EMBL/GenBank/DDBJ databases">
        <authorList>
            <person name="de Groot N.N."/>
        </authorList>
    </citation>
    <scope>NUCLEOTIDE SEQUENCE [LARGE SCALE GENOMIC DNA]</scope>
    <source>
        <strain evidence="3">K</strain>
    </source>
</reference>